<reference evidence="1" key="1">
    <citation type="submission" date="2018-05" db="EMBL/GenBank/DDBJ databases">
        <authorList>
            <person name="Lanie J.A."/>
            <person name="Ng W.-L."/>
            <person name="Kazmierczak K.M."/>
            <person name="Andrzejewski T.M."/>
            <person name="Davidsen T.M."/>
            <person name="Wayne K.J."/>
            <person name="Tettelin H."/>
            <person name="Glass J.I."/>
            <person name="Rusch D."/>
            <person name="Podicherti R."/>
            <person name="Tsui H.-C.T."/>
            <person name="Winkler M.E."/>
        </authorList>
    </citation>
    <scope>NUCLEOTIDE SEQUENCE</scope>
</reference>
<dbReference type="PANTHER" id="PTHR20883">
    <property type="entry name" value="PHYTANOYL-COA DIOXYGENASE DOMAIN CONTAINING 1"/>
    <property type="match status" value="1"/>
</dbReference>
<dbReference type="EMBL" id="UINC01117476">
    <property type="protein sequence ID" value="SVC89922.1"/>
    <property type="molecule type" value="Genomic_DNA"/>
</dbReference>
<dbReference type="PANTHER" id="PTHR20883:SF48">
    <property type="entry name" value="ECTOINE DIOXYGENASE"/>
    <property type="match status" value="1"/>
</dbReference>
<organism evidence="1">
    <name type="scientific">marine metagenome</name>
    <dbReference type="NCBI Taxonomy" id="408172"/>
    <lineage>
        <taxon>unclassified sequences</taxon>
        <taxon>metagenomes</taxon>
        <taxon>ecological metagenomes</taxon>
    </lineage>
</organism>
<dbReference type="InterPro" id="IPR008775">
    <property type="entry name" value="Phytyl_CoA_dOase-like"/>
</dbReference>
<dbReference type="GO" id="GO:0046872">
    <property type="term" value="F:metal ion binding"/>
    <property type="evidence" value="ECO:0007669"/>
    <property type="project" value="UniProtKB-ARBA"/>
</dbReference>
<protein>
    <recommendedName>
        <fullName evidence="2">Phytanoyl-CoA dioxygenase</fullName>
    </recommendedName>
</protein>
<proteinExistence type="predicted"/>
<dbReference type="AlphaFoldDB" id="A0A382QYF0"/>
<dbReference type="SUPFAM" id="SSF51197">
    <property type="entry name" value="Clavaminate synthase-like"/>
    <property type="match status" value="1"/>
</dbReference>
<gene>
    <name evidence="1" type="ORF">METZ01_LOCUS342776</name>
</gene>
<dbReference type="Gene3D" id="2.60.120.620">
    <property type="entry name" value="q2cbj1_9rhob like domain"/>
    <property type="match status" value="1"/>
</dbReference>
<dbReference type="Pfam" id="PF05721">
    <property type="entry name" value="PhyH"/>
    <property type="match status" value="1"/>
</dbReference>
<name>A0A382QYF0_9ZZZZ</name>
<accession>A0A382QYF0</accession>
<feature type="non-terminal residue" evidence="1">
    <location>
        <position position="1"/>
    </location>
</feature>
<evidence type="ECO:0000313" key="1">
    <source>
        <dbReference type="EMBL" id="SVC89922.1"/>
    </source>
</evidence>
<sequence>WIPLSDATINSGCLWIIPNSHQSGVIYERYVHNLPDVDSMTIARGFDDSSAVPIEMSTGSVLFFSGYLLHSSKKNYSGFHRPALTIHYCSGNTLLPWQGERNYRGVIPIKGEDPYELEGYVTPSPWSKVE</sequence>
<dbReference type="GO" id="GO:0016491">
    <property type="term" value="F:oxidoreductase activity"/>
    <property type="evidence" value="ECO:0007669"/>
    <property type="project" value="UniProtKB-ARBA"/>
</dbReference>
<evidence type="ECO:0008006" key="2">
    <source>
        <dbReference type="Google" id="ProtNLM"/>
    </source>
</evidence>